<dbReference type="Proteomes" id="UP000785679">
    <property type="component" value="Unassembled WGS sequence"/>
</dbReference>
<gene>
    <name evidence="2" type="ORF">FGO68_gene13633</name>
</gene>
<name>A0A8J8T784_HALGN</name>
<feature type="compositionally biased region" description="Polar residues" evidence="1">
    <location>
        <begin position="98"/>
        <end position="110"/>
    </location>
</feature>
<protein>
    <submittedName>
        <fullName evidence="2">Uncharacterized protein</fullName>
    </submittedName>
</protein>
<dbReference type="EMBL" id="RRYP01002320">
    <property type="protein sequence ID" value="TNV84904.1"/>
    <property type="molecule type" value="Genomic_DNA"/>
</dbReference>
<feature type="region of interest" description="Disordered" evidence="1">
    <location>
        <begin position="1"/>
        <end position="58"/>
    </location>
</feature>
<feature type="compositionally biased region" description="Polar residues" evidence="1">
    <location>
        <begin position="38"/>
        <end position="58"/>
    </location>
</feature>
<organism evidence="2 3">
    <name type="scientific">Halteria grandinella</name>
    <dbReference type="NCBI Taxonomy" id="5974"/>
    <lineage>
        <taxon>Eukaryota</taxon>
        <taxon>Sar</taxon>
        <taxon>Alveolata</taxon>
        <taxon>Ciliophora</taxon>
        <taxon>Intramacronucleata</taxon>
        <taxon>Spirotrichea</taxon>
        <taxon>Stichotrichia</taxon>
        <taxon>Sporadotrichida</taxon>
        <taxon>Halteriidae</taxon>
        <taxon>Halteria</taxon>
    </lineage>
</organism>
<reference evidence="2" key="1">
    <citation type="submission" date="2019-06" db="EMBL/GenBank/DDBJ databases">
        <authorList>
            <person name="Zheng W."/>
        </authorList>
    </citation>
    <scope>NUCLEOTIDE SEQUENCE</scope>
    <source>
        <strain evidence="2">QDHG01</strain>
    </source>
</reference>
<keyword evidence="3" id="KW-1185">Reference proteome</keyword>
<accession>A0A8J8T784</accession>
<comment type="caution">
    <text evidence="2">The sequence shown here is derived from an EMBL/GenBank/DDBJ whole genome shotgun (WGS) entry which is preliminary data.</text>
</comment>
<dbReference type="AlphaFoldDB" id="A0A8J8T784"/>
<feature type="region of interest" description="Disordered" evidence="1">
    <location>
        <begin position="257"/>
        <end position="277"/>
    </location>
</feature>
<proteinExistence type="predicted"/>
<evidence type="ECO:0000313" key="3">
    <source>
        <dbReference type="Proteomes" id="UP000785679"/>
    </source>
</evidence>
<evidence type="ECO:0000256" key="1">
    <source>
        <dbReference type="SAM" id="MobiDB-lite"/>
    </source>
</evidence>
<feature type="compositionally biased region" description="Basic and acidic residues" evidence="1">
    <location>
        <begin position="26"/>
        <end position="37"/>
    </location>
</feature>
<feature type="region of interest" description="Disordered" evidence="1">
    <location>
        <begin position="89"/>
        <end position="110"/>
    </location>
</feature>
<sequence>MKSSAHSRSGTPSTTSKHTSRAPTPTKRDTSPRELNRSKTVTAMGQATAYQSTRDITPLKNYTTAGRQQAIQYALAGGSALPTTQASSSVKQLGGFSRSPNTRNASPYKSAYSSNTYVGAGLSQQLPEQRRISILKINQLEQFAQKYAHLEVRENATKNKKIDFVHSRSTQEFDLVARSVSPSAYKKNESSEISKTLGDPSDTNYKAQQSASTLFERNANLGVMKQVMASPHKRVQFTDNEKGYDRFLNYHSQRYASGQGNATEARKSNQSPTYKSNINLNHEETRVMLSQQQPRPTAATKHRPQDKMAFILAQVEKQDWYRTSESQRGISPARGGQAFGQRI</sequence>
<feature type="region of interest" description="Disordered" evidence="1">
    <location>
        <begin position="321"/>
        <end position="343"/>
    </location>
</feature>
<feature type="compositionally biased region" description="Polar residues" evidence="1">
    <location>
        <begin position="1"/>
        <end position="23"/>
    </location>
</feature>
<evidence type="ECO:0000313" key="2">
    <source>
        <dbReference type="EMBL" id="TNV84904.1"/>
    </source>
</evidence>